<dbReference type="eggNOG" id="ENOG5032RK2">
    <property type="taxonomic scope" value="Bacteria"/>
</dbReference>
<dbReference type="EMBL" id="JRLY01000003">
    <property type="protein sequence ID" value="KGO93927.1"/>
    <property type="molecule type" value="Genomic_DNA"/>
</dbReference>
<feature type="transmembrane region" description="Helical" evidence="1">
    <location>
        <begin position="147"/>
        <end position="174"/>
    </location>
</feature>
<dbReference type="Proteomes" id="UP000030111">
    <property type="component" value="Unassembled WGS sequence"/>
</dbReference>
<evidence type="ECO:0000256" key="1">
    <source>
        <dbReference type="SAM" id="Phobius"/>
    </source>
</evidence>
<feature type="transmembrane region" description="Helical" evidence="1">
    <location>
        <begin position="60"/>
        <end position="78"/>
    </location>
</feature>
<dbReference type="STRING" id="1121898.GCA_000422725_00449"/>
<accession>A0A0A2MMN6</accession>
<evidence type="ECO:0008006" key="4">
    <source>
        <dbReference type="Google" id="ProtNLM"/>
    </source>
</evidence>
<feature type="transmembrane region" description="Helical" evidence="1">
    <location>
        <begin position="6"/>
        <end position="22"/>
    </location>
</feature>
<keyword evidence="1" id="KW-1133">Transmembrane helix</keyword>
<feature type="transmembrane region" description="Helical" evidence="1">
    <location>
        <begin position="115"/>
        <end position="138"/>
    </location>
</feature>
<sequence length="213" mass="24907">MLKIISNIGFAILFINIIIYFIGFARHGKAYKFFVFYLLTLGVVQLIMETYAAAGRNNHFLSTYYLFSQFILLSYFFYHLFLDARRGRSLFIKYASALIVAGLIIQYVVYPGLYYTFNSLGFLITTCMLVVYCVLYLYELLSKKLPFYYTTIGIFIYLISSSIIFASAVSIMSFADEISIYIWKINALLFILYQLLILWEWKQTFYPKAANRS</sequence>
<feature type="transmembrane region" description="Helical" evidence="1">
    <location>
        <begin position="180"/>
        <end position="199"/>
    </location>
</feature>
<keyword evidence="1" id="KW-0812">Transmembrane</keyword>
<protein>
    <recommendedName>
        <fullName evidence="4">YhhN-like protein</fullName>
    </recommendedName>
</protein>
<organism evidence="2 3">
    <name type="scientific">Flavobacterium subsaxonicum WB 4.1-42 = DSM 21790</name>
    <dbReference type="NCBI Taxonomy" id="1121898"/>
    <lineage>
        <taxon>Bacteria</taxon>
        <taxon>Pseudomonadati</taxon>
        <taxon>Bacteroidota</taxon>
        <taxon>Flavobacteriia</taxon>
        <taxon>Flavobacteriales</taxon>
        <taxon>Flavobacteriaceae</taxon>
        <taxon>Flavobacterium</taxon>
    </lineage>
</organism>
<keyword evidence="3" id="KW-1185">Reference proteome</keyword>
<evidence type="ECO:0000313" key="2">
    <source>
        <dbReference type="EMBL" id="KGO93927.1"/>
    </source>
</evidence>
<feature type="transmembrane region" description="Helical" evidence="1">
    <location>
        <begin position="90"/>
        <end position="109"/>
    </location>
</feature>
<name>A0A0A2MMN6_9FLAO</name>
<evidence type="ECO:0000313" key="3">
    <source>
        <dbReference type="Proteomes" id="UP000030111"/>
    </source>
</evidence>
<proteinExistence type="predicted"/>
<gene>
    <name evidence="2" type="ORF">Q766_05965</name>
</gene>
<feature type="transmembrane region" description="Helical" evidence="1">
    <location>
        <begin position="34"/>
        <end position="54"/>
    </location>
</feature>
<comment type="caution">
    <text evidence="2">The sequence shown here is derived from an EMBL/GenBank/DDBJ whole genome shotgun (WGS) entry which is preliminary data.</text>
</comment>
<keyword evidence="1" id="KW-0472">Membrane</keyword>
<reference evidence="2 3" key="1">
    <citation type="submission" date="2013-09" db="EMBL/GenBank/DDBJ databases">
        <authorList>
            <person name="Zeng Z."/>
            <person name="Chen C."/>
        </authorList>
    </citation>
    <scope>NUCLEOTIDE SEQUENCE [LARGE SCALE GENOMIC DNA]</scope>
    <source>
        <strain evidence="2 3">WB 4.1-42</strain>
    </source>
</reference>
<dbReference type="AlphaFoldDB" id="A0A0A2MMN6"/>